<dbReference type="EMBL" id="UGET01000004">
    <property type="protein sequence ID" value="STL63663.1"/>
    <property type="molecule type" value="Genomic_DNA"/>
</dbReference>
<dbReference type="Proteomes" id="UP000254255">
    <property type="component" value="Unassembled WGS sequence"/>
</dbReference>
<accession>A0A377BH67</accession>
<dbReference type="AlphaFoldDB" id="A0A377BH67"/>
<evidence type="ECO:0000313" key="1">
    <source>
        <dbReference type="EMBL" id="STL63663.1"/>
    </source>
</evidence>
<organism evidence="1 2">
    <name type="scientific">Escherichia coli</name>
    <dbReference type="NCBI Taxonomy" id="562"/>
    <lineage>
        <taxon>Bacteria</taxon>
        <taxon>Pseudomonadati</taxon>
        <taxon>Pseudomonadota</taxon>
        <taxon>Gammaproteobacteria</taxon>
        <taxon>Enterobacterales</taxon>
        <taxon>Enterobacteriaceae</taxon>
        <taxon>Escherichia</taxon>
    </lineage>
</organism>
<protein>
    <submittedName>
        <fullName evidence="1">Adhesion protein</fullName>
    </submittedName>
</protein>
<proteinExistence type="predicted"/>
<reference evidence="1 2" key="1">
    <citation type="submission" date="2018-06" db="EMBL/GenBank/DDBJ databases">
        <authorList>
            <consortium name="Pathogen Informatics"/>
            <person name="Doyle S."/>
        </authorList>
    </citation>
    <scope>NUCLEOTIDE SEQUENCE [LARGE SCALE GENOMIC DNA]</scope>
    <source>
        <strain evidence="1 2">NCTC13148</strain>
    </source>
</reference>
<name>A0A377BH67_ECOLX</name>
<evidence type="ECO:0000313" key="2">
    <source>
        <dbReference type="Proteomes" id="UP000254255"/>
    </source>
</evidence>
<sequence>MQNTDITVDRNGSLALGLWALSGGRITGDSLAITGAAGARGIYAMTNSQIDLTSDLVIDMSTPDQMAIATQHDDGYAASRINASGRMLINGSVLSKGGLINLDMHPGSVWTVPPSAIMSMAENGRCNE</sequence>
<gene>
    <name evidence="1" type="ORF">NCTC13148_00380</name>
</gene>